<comment type="caution">
    <text evidence="1">The sequence shown here is derived from an EMBL/GenBank/DDBJ whole genome shotgun (WGS) entry which is preliminary data.</text>
</comment>
<protein>
    <submittedName>
        <fullName evidence="1">Uncharacterized protein</fullName>
    </submittedName>
</protein>
<dbReference type="Proteomes" id="UP000654304">
    <property type="component" value="Unassembled WGS sequence"/>
</dbReference>
<gene>
    <name evidence="1" type="ORF">H8K43_01685</name>
</gene>
<accession>A0ABR7A0L1</accession>
<evidence type="ECO:0000313" key="1">
    <source>
        <dbReference type="EMBL" id="MBC3930367.1"/>
    </source>
</evidence>
<evidence type="ECO:0000313" key="2">
    <source>
        <dbReference type="Proteomes" id="UP000654304"/>
    </source>
</evidence>
<organism evidence="1 2">
    <name type="scientific">Undibacterium curvum</name>
    <dbReference type="NCBI Taxonomy" id="2762294"/>
    <lineage>
        <taxon>Bacteria</taxon>
        <taxon>Pseudomonadati</taxon>
        <taxon>Pseudomonadota</taxon>
        <taxon>Betaproteobacteria</taxon>
        <taxon>Burkholderiales</taxon>
        <taxon>Oxalobacteraceae</taxon>
        <taxon>Undibacterium</taxon>
    </lineage>
</organism>
<keyword evidence="2" id="KW-1185">Reference proteome</keyword>
<dbReference type="InterPro" id="IPR027417">
    <property type="entry name" value="P-loop_NTPase"/>
</dbReference>
<reference evidence="1 2" key="1">
    <citation type="submission" date="2020-08" db="EMBL/GenBank/DDBJ databases">
        <title>Novel species isolated from subtropical streams in China.</title>
        <authorList>
            <person name="Lu H."/>
        </authorList>
    </citation>
    <scope>NUCLEOTIDE SEQUENCE [LARGE SCALE GENOMIC DNA]</scope>
    <source>
        <strain evidence="1 2">CY22W</strain>
    </source>
</reference>
<name>A0ABR7A0L1_9BURK</name>
<dbReference type="EMBL" id="JACOGD010000001">
    <property type="protein sequence ID" value="MBC3930367.1"/>
    <property type="molecule type" value="Genomic_DNA"/>
</dbReference>
<dbReference type="SUPFAM" id="SSF52540">
    <property type="entry name" value="P-loop containing nucleoside triphosphate hydrolases"/>
    <property type="match status" value="1"/>
</dbReference>
<sequence length="219" mass="24163">MNKASIIAVIGASGTGKSSYIKGELLKRYSRLLIWSPLEETDNYASFCGGVVVKKITDLIAQIKAGTKSIVYFPKGSDKEVKTQFDRFCRCVWEVDGAHVLVEELSRVTMASWAPPAWKNLSTAGRHRGLTLIGTSQRPANIDKDFLGNCTEIRCYRVNYDTDAKVMADALGLQTDYGSGKKGAAVAIRPQKQLRDLPNFNFFHKNPDLTVGRGVNKSL</sequence>
<proteinExistence type="predicted"/>
<dbReference type="RefSeq" id="WP_186902246.1">
    <property type="nucleotide sequence ID" value="NZ_JACOGD010000001.1"/>
</dbReference>
<dbReference type="Gene3D" id="3.40.50.300">
    <property type="entry name" value="P-loop containing nucleotide triphosphate hydrolases"/>
    <property type="match status" value="1"/>
</dbReference>